<evidence type="ECO:0000313" key="2">
    <source>
        <dbReference type="EMBL" id="CAB4242099.1"/>
    </source>
</evidence>
<gene>
    <name evidence="2" type="ORF">UFOVP86_43</name>
</gene>
<feature type="region of interest" description="Disordered" evidence="1">
    <location>
        <begin position="90"/>
        <end position="118"/>
    </location>
</feature>
<dbReference type="EMBL" id="LR797825">
    <property type="protein sequence ID" value="CAB4242099.1"/>
    <property type="molecule type" value="Genomic_DNA"/>
</dbReference>
<accession>A0A6J5TEE8</accession>
<organism evidence="2">
    <name type="scientific">uncultured Caudovirales phage</name>
    <dbReference type="NCBI Taxonomy" id="2100421"/>
    <lineage>
        <taxon>Viruses</taxon>
        <taxon>Duplodnaviria</taxon>
        <taxon>Heunggongvirae</taxon>
        <taxon>Uroviricota</taxon>
        <taxon>Caudoviricetes</taxon>
        <taxon>Peduoviridae</taxon>
        <taxon>Maltschvirus</taxon>
        <taxon>Maltschvirus maltsch</taxon>
    </lineage>
</organism>
<proteinExistence type="predicted"/>
<sequence>MSITDQILRDREQTHGIYREVASYSQTFKQLMRTSRNWERLDPVQAQTLELEADKIARILCGDPSHLDHWRDGAGYFELVVRDLEQAQAPMTREVEMPRPMMMDRPDDEQAQLTEPHP</sequence>
<feature type="compositionally biased region" description="Basic and acidic residues" evidence="1">
    <location>
        <begin position="93"/>
        <end position="105"/>
    </location>
</feature>
<protein>
    <submittedName>
        <fullName evidence="2">Uncharacterized protein</fullName>
    </submittedName>
</protein>
<name>A0A6J5TEE8_9CAUD</name>
<evidence type="ECO:0000256" key="1">
    <source>
        <dbReference type="SAM" id="MobiDB-lite"/>
    </source>
</evidence>
<reference evidence="2" key="1">
    <citation type="submission" date="2020-05" db="EMBL/GenBank/DDBJ databases">
        <authorList>
            <person name="Chiriac C."/>
            <person name="Salcher M."/>
            <person name="Ghai R."/>
            <person name="Kavagutti S V."/>
        </authorList>
    </citation>
    <scope>NUCLEOTIDE SEQUENCE</scope>
</reference>